<dbReference type="NCBIfam" id="TIGR00071">
    <property type="entry name" value="hisT_truA"/>
    <property type="match status" value="1"/>
</dbReference>
<comment type="similarity">
    <text evidence="2">Belongs to the mitochondrial carrier (TC 2.A.29) family.</text>
</comment>
<organism evidence="16 17">
    <name type="scientific">Malassezia cuniculi</name>
    <dbReference type="NCBI Taxonomy" id="948313"/>
    <lineage>
        <taxon>Eukaryota</taxon>
        <taxon>Fungi</taxon>
        <taxon>Dikarya</taxon>
        <taxon>Basidiomycota</taxon>
        <taxon>Ustilaginomycotina</taxon>
        <taxon>Malasseziomycetes</taxon>
        <taxon>Malasseziales</taxon>
        <taxon>Malasseziaceae</taxon>
        <taxon>Malassezia</taxon>
    </lineage>
</organism>
<evidence type="ECO:0000256" key="8">
    <source>
        <dbReference type="ARBA" id="ARBA00022792"/>
    </source>
</evidence>
<dbReference type="SUPFAM" id="SSF103506">
    <property type="entry name" value="Mitochondrial carrier"/>
    <property type="match status" value="1"/>
</dbReference>
<evidence type="ECO:0000256" key="10">
    <source>
        <dbReference type="ARBA" id="ARBA00023128"/>
    </source>
</evidence>
<proteinExistence type="inferred from homology"/>
<evidence type="ECO:0000256" key="4">
    <source>
        <dbReference type="ARBA" id="ARBA00022448"/>
    </source>
</evidence>
<dbReference type="Proteomes" id="UP001219933">
    <property type="component" value="Chromosome 1"/>
</dbReference>
<dbReference type="Pfam" id="PF01416">
    <property type="entry name" value="PseudoU_synth_1"/>
    <property type="match status" value="1"/>
</dbReference>
<dbReference type="PRINTS" id="PR00926">
    <property type="entry name" value="MITOCARRIER"/>
</dbReference>
<evidence type="ECO:0000256" key="3">
    <source>
        <dbReference type="ARBA" id="ARBA00009375"/>
    </source>
</evidence>
<dbReference type="InterPro" id="IPR020095">
    <property type="entry name" value="PsdUridine_synth_TruA_C"/>
</dbReference>
<keyword evidence="10" id="KW-0496">Mitochondrion</keyword>
<dbReference type="Gene3D" id="3.30.70.580">
    <property type="entry name" value="Pseudouridine synthase I, catalytic domain, N-terminal subdomain"/>
    <property type="match status" value="1"/>
</dbReference>
<dbReference type="InterPro" id="IPR018108">
    <property type="entry name" value="MCP_transmembrane"/>
</dbReference>
<evidence type="ECO:0000313" key="17">
    <source>
        <dbReference type="Proteomes" id="UP001219933"/>
    </source>
</evidence>
<keyword evidence="6" id="KW-0819">tRNA processing</keyword>
<dbReference type="InterPro" id="IPR023395">
    <property type="entry name" value="MCP_dom_sf"/>
</dbReference>
<dbReference type="EMBL" id="CP119877">
    <property type="protein sequence ID" value="WFD33881.1"/>
    <property type="molecule type" value="Genomic_DNA"/>
</dbReference>
<sequence>MDALWDWCDHVGILVDTRLELCRVTDDDEFQARAGTYALVAEENIGPGELLVHIPDDAVLSKRTLPQTYKGAEELALALHLLCEQQKGSASRFYGYLSSLPHVSLPLIWHGTDTAEAYWMGGTEAERIVRRAEHAWSCGLCAGFCLARLRSYWRDNHAAAGLDVELWPRYIDAFALVSSRAFVLNEWHGLAMVPVADLFNHTDAPTVHVEADSKLSGSYTPGVIVRSVGAIAAGEEAINSYGALSNPELLCRYGFVLDARTGWERSSWDCHVPDERQEILDAFGLSDSSKVSSRALAALGPPSVSIQQEAECSVCCDTLKDDDASDEHGFAPVLPRDSTPLFIDAIGRPSWPLWMLACGAALKRGGTIPDVVAALPSLTGETDAPHVVHAANTAIAKLCADRLSKIRAATDEDGALDTLSRARKLLQRIAQLEANAAAAGQPSPDPAPNTTSALDEPKKAPRKFDVSQYPCRKIALRFSYDGAYYSGLAAQPAPTPLPTVEETIWNAMCTARLVDSAGTMEDTDWSRCGRTDAGVSAAGQVIALWVRSRRVDERPLRYKTEGQDPVAVVLDEEAEELPYVATLNRLLPHSIRMQAWSPVSPDFSSRFDCTYRHYKYFFTLGAPASLTRAPDSGAHFVQRLDLERMRDAASRLVGEHDFRNMCKVDASKQITNFCRRIDGATIDRVPQGWGAAAPTSDDVAPDDEPMYVLNLRGSAFLYHQVRHIMSVLFMVGAGLEEPSIVDELVNVAEGAAAADRIRTHEWLAEEQHKGNVDAQTPDKVRNLALDAPHSAAVYETKPSYEMAADRPLMLWECGFRDKDIGWRASTYDGPLSDAPEDYSAALRAMSQLHASWTRESIHAELVRHMLFAGMTPLDVVKTRLQTQEVAPLEFPIHPKARELALNSAKVCEEFAGVNSLRLSLMPAQHSAACIQIPGQCVCGYELVQQRPMRGMWDGIYKIFRFEGVRGLWRGFLPTVVMTVPSQVTYMTCYDAFRSLLTGAPSLVRGDDTVSYDGEAPIAPVPGEHSAPYQLPTFVTLLIAGAGARAISATMVTPLELLRTRLQASHARDNMSSVMRTIGREVSHSGVGALWRGLGATLWRDVPFSAIYFASYETGKTMLTGGGLGESRAGGFSQEFAISFAVGGTSGCVAALCTHPFDVLKTRLQADAVSSVDNAARRMGLGSALAHIVRTEGVQGLFCGLTPRLAKVVPASGIMIGSFEVVGRLLSRMRTRSASAPPPSPDVHEDTH</sequence>
<evidence type="ECO:0000256" key="9">
    <source>
        <dbReference type="ARBA" id="ARBA00022989"/>
    </source>
</evidence>
<evidence type="ECO:0000256" key="13">
    <source>
        <dbReference type="PROSITE-ProRule" id="PRU00282"/>
    </source>
</evidence>
<keyword evidence="8" id="KW-0999">Mitochondrion inner membrane</keyword>
<dbReference type="GO" id="GO:1990542">
    <property type="term" value="P:mitochondrial transmembrane transport"/>
    <property type="evidence" value="ECO:0007669"/>
    <property type="project" value="InterPro"/>
</dbReference>
<evidence type="ECO:0000256" key="11">
    <source>
        <dbReference type="ARBA" id="ARBA00023136"/>
    </source>
</evidence>
<name>A0AAF0ET23_9BASI</name>
<dbReference type="GO" id="GO:0005743">
    <property type="term" value="C:mitochondrial inner membrane"/>
    <property type="evidence" value="ECO:0007669"/>
    <property type="project" value="UniProtKB-SubCell"/>
</dbReference>
<keyword evidence="5 13" id="KW-0812">Transmembrane</keyword>
<evidence type="ECO:0000256" key="1">
    <source>
        <dbReference type="ARBA" id="ARBA00004448"/>
    </source>
</evidence>
<dbReference type="InterPro" id="IPR045315">
    <property type="entry name" value="Mtm1-like"/>
</dbReference>
<dbReference type="SUPFAM" id="SSF55120">
    <property type="entry name" value="Pseudouridine synthase"/>
    <property type="match status" value="1"/>
</dbReference>
<feature type="repeat" description="Solcar" evidence="13">
    <location>
        <begin position="1133"/>
        <end position="1224"/>
    </location>
</feature>
<evidence type="ECO:0000256" key="7">
    <source>
        <dbReference type="ARBA" id="ARBA00022737"/>
    </source>
</evidence>
<feature type="domain" description="SET" evidence="15">
    <location>
        <begin position="17"/>
        <end position="242"/>
    </location>
</feature>
<evidence type="ECO:0000313" key="16">
    <source>
        <dbReference type="EMBL" id="WFD33881.1"/>
    </source>
</evidence>
<dbReference type="EC" id="5.4.99.45" evidence="16"/>
<evidence type="ECO:0000259" key="15">
    <source>
        <dbReference type="PROSITE" id="PS50280"/>
    </source>
</evidence>
<dbReference type="GO" id="GO:0003723">
    <property type="term" value="F:RNA binding"/>
    <property type="evidence" value="ECO:0007669"/>
    <property type="project" value="InterPro"/>
</dbReference>
<protein>
    <submittedName>
        <fullName evidence="16">tRNA pseudouridine(38/39) synthase</fullName>
        <ecNumber evidence="16">5.4.99.45</ecNumber>
    </submittedName>
</protein>
<dbReference type="InterPro" id="IPR001406">
    <property type="entry name" value="PsdUridine_synth_TruA"/>
</dbReference>
<dbReference type="Gene3D" id="3.30.70.660">
    <property type="entry name" value="Pseudouridine synthase I, catalytic domain, C-terminal subdomain"/>
    <property type="match status" value="1"/>
</dbReference>
<dbReference type="Gene3D" id="1.50.40.10">
    <property type="entry name" value="Mitochondrial carrier domain"/>
    <property type="match status" value="2"/>
</dbReference>
<comment type="subcellular location">
    <subcellularLocation>
        <location evidence="1">Mitochondrion inner membrane</location>
        <topology evidence="1">Multi-pass membrane protein</topology>
    </subcellularLocation>
</comment>
<dbReference type="InterPro" id="IPR046341">
    <property type="entry name" value="SET_dom_sf"/>
</dbReference>
<dbReference type="SUPFAM" id="SSF82199">
    <property type="entry name" value="SET domain"/>
    <property type="match status" value="1"/>
</dbReference>
<keyword evidence="7" id="KW-0677">Repeat</keyword>
<dbReference type="InterPro" id="IPR020097">
    <property type="entry name" value="PsdUridine_synth_TruA_a/b_dom"/>
</dbReference>
<accession>A0AAF0ET23</accession>
<reference evidence="16" key="1">
    <citation type="submission" date="2023-03" db="EMBL/GenBank/DDBJ databases">
        <title>Mating type loci evolution in Malassezia.</title>
        <authorList>
            <person name="Coelho M.A."/>
        </authorList>
    </citation>
    <scope>NUCLEOTIDE SEQUENCE</scope>
    <source>
        <strain evidence="16">CBS 11721</strain>
    </source>
</reference>
<gene>
    <name evidence="16" type="primary">DEG1</name>
    <name evidence="16" type="ORF">MCUN1_000704</name>
</gene>
<feature type="repeat" description="Solcar" evidence="13">
    <location>
        <begin position="1031"/>
        <end position="1117"/>
    </location>
</feature>
<evidence type="ECO:0000256" key="2">
    <source>
        <dbReference type="ARBA" id="ARBA00006375"/>
    </source>
</evidence>
<dbReference type="CDD" id="cd10527">
    <property type="entry name" value="SET_LSMT"/>
    <property type="match status" value="1"/>
</dbReference>
<dbReference type="PANTHER" id="PTHR45760">
    <property type="entry name" value="FI19922P1-RELATED"/>
    <property type="match status" value="1"/>
</dbReference>
<keyword evidence="4" id="KW-0813">Transport</keyword>
<dbReference type="GO" id="GO:0001522">
    <property type="term" value="P:pseudouridine synthesis"/>
    <property type="evidence" value="ECO:0007669"/>
    <property type="project" value="InterPro"/>
</dbReference>
<dbReference type="GO" id="GO:0160154">
    <property type="term" value="F:tRNA pseudouridine(38/39) synthase activity"/>
    <property type="evidence" value="ECO:0007669"/>
    <property type="project" value="UniProtKB-EC"/>
</dbReference>
<keyword evidence="17" id="KW-1185">Reference proteome</keyword>
<dbReference type="InterPro" id="IPR020103">
    <property type="entry name" value="PsdUridine_synth_cat_dom_sf"/>
</dbReference>
<comment type="similarity">
    <text evidence="3">Belongs to the tRNA pseudouridine synthase TruA family.</text>
</comment>
<evidence type="ECO:0000256" key="14">
    <source>
        <dbReference type="SAM" id="MobiDB-lite"/>
    </source>
</evidence>
<dbReference type="PROSITE" id="PS50920">
    <property type="entry name" value="SOLCAR"/>
    <property type="match status" value="3"/>
</dbReference>
<dbReference type="InterPro" id="IPR001214">
    <property type="entry name" value="SET_dom"/>
</dbReference>
<dbReference type="InterPro" id="IPR020094">
    <property type="entry name" value="TruA/RsuA/RluB/E/F_N"/>
</dbReference>
<dbReference type="InterPro" id="IPR002067">
    <property type="entry name" value="MCP"/>
</dbReference>
<dbReference type="PROSITE" id="PS50280">
    <property type="entry name" value="SET"/>
    <property type="match status" value="1"/>
</dbReference>
<evidence type="ECO:0000256" key="6">
    <source>
        <dbReference type="ARBA" id="ARBA00022694"/>
    </source>
</evidence>
<feature type="region of interest" description="Disordered" evidence="14">
    <location>
        <begin position="435"/>
        <end position="461"/>
    </location>
</feature>
<evidence type="ECO:0000256" key="5">
    <source>
        <dbReference type="ARBA" id="ARBA00022692"/>
    </source>
</evidence>
<dbReference type="GO" id="GO:0008033">
    <property type="term" value="P:tRNA processing"/>
    <property type="evidence" value="ECO:0007669"/>
    <property type="project" value="UniProtKB-KW"/>
</dbReference>
<keyword evidence="11 13" id="KW-0472">Membrane</keyword>
<dbReference type="HAMAP" id="MF_00171">
    <property type="entry name" value="TruA"/>
    <property type="match status" value="1"/>
</dbReference>
<dbReference type="Gene3D" id="3.90.1410.10">
    <property type="entry name" value="set domain protein methyltransferase, domain 1"/>
    <property type="match status" value="1"/>
</dbReference>
<dbReference type="AlphaFoldDB" id="A0AAF0ET23"/>
<keyword evidence="12 16" id="KW-0413">Isomerase</keyword>
<keyword evidence="9" id="KW-1133">Transmembrane helix</keyword>
<feature type="repeat" description="Solcar" evidence="13">
    <location>
        <begin position="903"/>
        <end position="995"/>
    </location>
</feature>
<dbReference type="PANTHER" id="PTHR45760:SF2">
    <property type="entry name" value="FI19922P1-RELATED"/>
    <property type="match status" value="1"/>
</dbReference>
<evidence type="ECO:0000256" key="12">
    <source>
        <dbReference type="ARBA" id="ARBA00023235"/>
    </source>
</evidence>
<dbReference type="Pfam" id="PF00153">
    <property type="entry name" value="Mito_carr"/>
    <property type="match status" value="3"/>
</dbReference>